<gene>
    <name evidence="5" type="primary">prmC</name>
    <name evidence="8" type="ORF">BSZ37_11475</name>
</gene>
<dbReference type="AlphaFoldDB" id="A0A271J0W7"/>
<dbReference type="PANTHER" id="PTHR18895:SF74">
    <property type="entry name" value="MTRF1L RELEASE FACTOR GLUTAMINE METHYLTRANSFERASE"/>
    <property type="match status" value="1"/>
</dbReference>
<dbReference type="PROSITE" id="PS00092">
    <property type="entry name" value="N6_MTASE"/>
    <property type="match status" value="1"/>
</dbReference>
<dbReference type="GO" id="GO:0102559">
    <property type="term" value="F:peptide chain release factor N(5)-glutamine methyltransferase activity"/>
    <property type="evidence" value="ECO:0007669"/>
    <property type="project" value="UniProtKB-EC"/>
</dbReference>
<name>A0A271J0W7_9BACT</name>
<dbReference type="CDD" id="cd02440">
    <property type="entry name" value="AdoMet_MTases"/>
    <property type="match status" value="1"/>
</dbReference>
<dbReference type="InterPro" id="IPR040758">
    <property type="entry name" value="PrmC_N"/>
</dbReference>
<feature type="binding site" evidence="5">
    <location>
        <begin position="120"/>
        <end position="124"/>
    </location>
    <ligand>
        <name>S-adenosyl-L-methionine</name>
        <dbReference type="ChEBI" id="CHEBI:59789"/>
    </ligand>
</feature>
<dbReference type="Gene3D" id="3.40.50.150">
    <property type="entry name" value="Vaccinia Virus protein VP39"/>
    <property type="match status" value="1"/>
</dbReference>
<dbReference type="InterPro" id="IPR029063">
    <property type="entry name" value="SAM-dependent_MTases_sf"/>
</dbReference>
<feature type="binding site" evidence="5">
    <location>
        <position position="143"/>
    </location>
    <ligand>
        <name>S-adenosyl-L-methionine</name>
        <dbReference type="ChEBI" id="CHEBI:59789"/>
    </ligand>
</feature>
<evidence type="ECO:0000313" key="9">
    <source>
        <dbReference type="Proteomes" id="UP000216339"/>
    </source>
</evidence>
<dbReference type="RefSeq" id="WP_095510676.1">
    <property type="nucleotide sequence ID" value="NZ_MQWD01000001.1"/>
</dbReference>
<dbReference type="EC" id="2.1.1.297" evidence="5"/>
<keyword evidence="2 5" id="KW-0808">Transferase</keyword>
<keyword evidence="3 5" id="KW-0949">S-adenosyl-L-methionine</keyword>
<dbReference type="Gene3D" id="1.10.8.10">
    <property type="entry name" value="DNA helicase RuvA subunit, C-terminal domain"/>
    <property type="match status" value="1"/>
</dbReference>
<keyword evidence="9" id="KW-1185">Reference proteome</keyword>
<dbReference type="Pfam" id="PF05175">
    <property type="entry name" value="MTS"/>
    <property type="match status" value="1"/>
</dbReference>
<dbReference type="Proteomes" id="UP000216339">
    <property type="component" value="Unassembled WGS sequence"/>
</dbReference>
<evidence type="ECO:0000256" key="1">
    <source>
        <dbReference type="ARBA" id="ARBA00022603"/>
    </source>
</evidence>
<sequence length="296" mass="31620">MTRRALLDDAVDRLAAAGIEDARRNAEWIVEEATGADRAALYARPDVVVEPVEVALVARYVARRASGEPVQYVLGHTDFYGLRVAVTPDVLIPRPETEEVVEEALRRIRDAEAPWVLDVGTGSGAIALAVKHERPDAEVFAVDVSAGTLAVAASNADRLGLDVTFVESDALRPQFAADVPPTFDLIISNPPYVPEAERPGLQVEVRDHEPASALFVPDADPLVFYRALAGHADALLRPGGWLVAETHADLGGAVGQLWTEAGLVKVEVLPDLAGRDRIAVGRQAAPTNTRATRGVA</sequence>
<dbReference type="InterPro" id="IPR007848">
    <property type="entry name" value="Small_mtfrase_dom"/>
</dbReference>
<evidence type="ECO:0000256" key="4">
    <source>
        <dbReference type="ARBA" id="ARBA00048391"/>
    </source>
</evidence>
<dbReference type="OrthoDB" id="9800643at2"/>
<dbReference type="EMBL" id="MQWD01000001">
    <property type="protein sequence ID" value="PAP77010.1"/>
    <property type="molecule type" value="Genomic_DNA"/>
</dbReference>
<feature type="binding site" evidence="5">
    <location>
        <position position="189"/>
    </location>
    <ligand>
        <name>S-adenosyl-L-methionine</name>
        <dbReference type="ChEBI" id="CHEBI:59789"/>
    </ligand>
</feature>
<proteinExistence type="inferred from homology"/>
<comment type="catalytic activity">
    <reaction evidence="4 5">
        <text>L-glutaminyl-[peptide chain release factor] + S-adenosyl-L-methionine = N(5)-methyl-L-glutaminyl-[peptide chain release factor] + S-adenosyl-L-homocysteine + H(+)</text>
        <dbReference type="Rhea" id="RHEA:42896"/>
        <dbReference type="Rhea" id="RHEA-COMP:10271"/>
        <dbReference type="Rhea" id="RHEA-COMP:10272"/>
        <dbReference type="ChEBI" id="CHEBI:15378"/>
        <dbReference type="ChEBI" id="CHEBI:30011"/>
        <dbReference type="ChEBI" id="CHEBI:57856"/>
        <dbReference type="ChEBI" id="CHEBI:59789"/>
        <dbReference type="ChEBI" id="CHEBI:61891"/>
        <dbReference type="EC" id="2.1.1.297"/>
    </reaction>
</comment>
<comment type="caution">
    <text evidence="5">Lacks conserved residue(s) required for the propagation of feature annotation.</text>
</comment>
<accession>A0A271J0W7</accession>
<evidence type="ECO:0000256" key="2">
    <source>
        <dbReference type="ARBA" id="ARBA00022679"/>
    </source>
</evidence>
<evidence type="ECO:0000259" key="7">
    <source>
        <dbReference type="Pfam" id="PF17827"/>
    </source>
</evidence>
<feature type="binding site" evidence="5">
    <location>
        <begin position="189"/>
        <end position="192"/>
    </location>
    <ligand>
        <name>substrate</name>
    </ligand>
</feature>
<dbReference type="SUPFAM" id="SSF53335">
    <property type="entry name" value="S-adenosyl-L-methionine-dependent methyltransferases"/>
    <property type="match status" value="1"/>
</dbReference>
<dbReference type="InterPro" id="IPR019874">
    <property type="entry name" value="RF_methyltr_PrmC"/>
</dbReference>
<dbReference type="Pfam" id="PF17827">
    <property type="entry name" value="PrmC_N"/>
    <property type="match status" value="1"/>
</dbReference>
<dbReference type="InterPro" id="IPR002052">
    <property type="entry name" value="DNA_methylase_N6_adenine_CS"/>
</dbReference>
<protein>
    <recommendedName>
        <fullName evidence="5">Release factor glutamine methyltransferase</fullName>
        <shortName evidence="5">RF MTase</shortName>
        <ecNumber evidence="5">2.1.1.297</ecNumber>
    </recommendedName>
    <alternativeName>
        <fullName evidence="5">N5-glutamine methyltransferase PrmC</fullName>
    </alternativeName>
    <alternativeName>
        <fullName evidence="5">Protein-(glutamine-N5) MTase PrmC</fullName>
    </alternativeName>
    <alternativeName>
        <fullName evidence="5">Protein-glutamine N-methyltransferase PrmC</fullName>
    </alternativeName>
</protein>
<organism evidence="8 9">
    <name type="scientific">Rubrivirga marina</name>
    <dbReference type="NCBI Taxonomy" id="1196024"/>
    <lineage>
        <taxon>Bacteria</taxon>
        <taxon>Pseudomonadati</taxon>
        <taxon>Rhodothermota</taxon>
        <taxon>Rhodothermia</taxon>
        <taxon>Rhodothermales</taxon>
        <taxon>Rubricoccaceae</taxon>
        <taxon>Rubrivirga</taxon>
    </lineage>
</organism>
<evidence type="ECO:0000256" key="3">
    <source>
        <dbReference type="ARBA" id="ARBA00022691"/>
    </source>
</evidence>
<dbReference type="InterPro" id="IPR050320">
    <property type="entry name" value="N5-glutamine_MTase"/>
</dbReference>
<dbReference type="InterPro" id="IPR004556">
    <property type="entry name" value="HemK-like"/>
</dbReference>
<evidence type="ECO:0000256" key="5">
    <source>
        <dbReference type="HAMAP-Rule" id="MF_02126"/>
    </source>
</evidence>
<reference evidence="8 9" key="1">
    <citation type="submission" date="2016-11" db="EMBL/GenBank/DDBJ databases">
        <title>Study of marine rhodopsin-containing bacteria.</title>
        <authorList>
            <person name="Yoshizawa S."/>
            <person name="Kumagai Y."/>
            <person name="Kogure K."/>
        </authorList>
    </citation>
    <scope>NUCLEOTIDE SEQUENCE [LARGE SCALE GENOMIC DNA]</scope>
    <source>
        <strain evidence="8 9">SAORIC-28</strain>
    </source>
</reference>
<evidence type="ECO:0000259" key="6">
    <source>
        <dbReference type="Pfam" id="PF05175"/>
    </source>
</evidence>
<comment type="caution">
    <text evidence="8">The sequence shown here is derived from an EMBL/GenBank/DDBJ whole genome shotgun (WGS) entry which is preliminary data.</text>
</comment>
<dbReference type="HAMAP" id="MF_02126">
    <property type="entry name" value="RF_methyltr_PrmC"/>
    <property type="match status" value="1"/>
</dbReference>
<comment type="similarity">
    <text evidence="5">Belongs to the protein N5-glutamine methyltransferase family. PrmC subfamily.</text>
</comment>
<dbReference type="PANTHER" id="PTHR18895">
    <property type="entry name" value="HEMK METHYLTRANSFERASE"/>
    <property type="match status" value="1"/>
</dbReference>
<dbReference type="GO" id="GO:0003676">
    <property type="term" value="F:nucleic acid binding"/>
    <property type="evidence" value="ECO:0007669"/>
    <property type="project" value="InterPro"/>
</dbReference>
<comment type="function">
    <text evidence="5">Methylates the class 1 translation termination release factors RF1/PrfA and RF2/PrfB on the glutamine residue of the universally conserved GGQ motif.</text>
</comment>
<evidence type="ECO:0000313" key="8">
    <source>
        <dbReference type="EMBL" id="PAP77010.1"/>
    </source>
</evidence>
<keyword evidence="1 5" id="KW-0489">Methyltransferase</keyword>
<dbReference type="NCBIfam" id="TIGR00536">
    <property type="entry name" value="hemK_fam"/>
    <property type="match status" value="1"/>
</dbReference>
<feature type="domain" description="Methyltransferase small" evidence="6">
    <location>
        <begin position="112"/>
        <end position="194"/>
    </location>
</feature>
<dbReference type="NCBIfam" id="TIGR03534">
    <property type="entry name" value="RF_mod_PrmC"/>
    <property type="match status" value="1"/>
</dbReference>
<dbReference type="GO" id="GO:0032259">
    <property type="term" value="P:methylation"/>
    <property type="evidence" value="ECO:0007669"/>
    <property type="project" value="UniProtKB-KW"/>
</dbReference>
<feature type="domain" description="Release factor glutamine methyltransferase N-terminal" evidence="7">
    <location>
        <begin position="6"/>
        <end position="75"/>
    </location>
</feature>